<gene>
    <name evidence="2" type="ORF">PGLA2088_LOCUS9528</name>
</gene>
<dbReference type="EMBL" id="CAJNNW010010538">
    <property type="protein sequence ID" value="CAE8652207.1"/>
    <property type="molecule type" value="Genomic_DNA"/>
</dbReference>
<evidence type="ECO:0000313" key="2">
    <source>
        <dbReference type="EMBL" id="CAE8652207.1"/>
    </source>
</evidence>
<organism evidence="2 3">
    <name type="scientific">Polarella glacialis</name>
    <name type="common">Dinoflagellate</name>
    <dbReference type="NCBI Taxonomy" id="89957"/>
    <lineage>
        <taxon>Eukaryota</taxon>
        <taxon>Sar</taxon>
        <taxon>Alveolata</taxon>
        <taxon>Dinophyceae</taxon>
        <taxon>Suessiales</taxon>
        <taxon>Suessiaceae</taxon>
        <taxon>Polarella</taxon>
    </lineage>
</organism>
<evidence type="ECO:0000313" key="3">
    <source>
        <dbReference type="Proteomes" id="UP000626109"/>
    </source>
</evidence>
<proteinExistence type="predicted"/>
<protein>
    <submittedName>
        <fullName evidence="2">Uncharacterized protein</fullName>
    </submittedName>
</protein>
<sequence length="132" mass="14859">MQTDFVNVAQRQSKEAAPGQGRTASHNIRCRVTGSHRVYLYRHFVGQAEASFPSMLDTNCFSLNRVEFPAMLCGELRRAVTSHDFGWHADSPTSRARGLPRHPVHGMTQSESTRYVHNMKATLSEASMRLIL</sequence>
<dbReference type="Proteomes" id="UP000626109">
    <property type="component" value="Unassembled WGS sequence"/>
</dbReference>
<feature type="region of interest" description="Disordered" evidence="1">
    <location>
        <begin position="1"/>
        <end position="24"/>
    </location>
</feature>
<evidence type="ECO:0000256" key="1">
    <source>
        <dbReference type="SAM" id="MobiDB-lite"/>
    </source>
</evidence>
<reference evidence="2" key="1">
    <citation type="submission" date="2021-02" db="EMBL/GenBank/DDBJ databases">
        <authorList>
            <person name="Dougan E. K."/>
            <person name="Rhodes N."/>
            <person name="Thang M."/>
            <person name="Chan C."/>
        </authorList>
    </citation>
    <scope>NUCLEOTIDE SEQUENCE</scope>
</reference>
<feature type="compositionally biased region" description="Polar residues" evidence="1">
    <location>
        <begin position="1"/>
        <end position="11"/>
    </location>
</feature>
<accession>A0A813INE9</accession>
<comment type="caution">
    <text evidence="2">The sequence shown here is derived from an EMBL/GenBank/DDBJ whole genome shotgun (WGS) entry which is preliminary data.</text>
</comment>
<name>A0A813INE9_POLGL</name>
<dbReference type="AlphaFoldDB" id="A0A813INE9"/>